<gene>
    <name evidence="2" type="ORF">ISS99_15855</name>
</gene>
<dbReference type="RefSeq" id="WP_204632539.1">
    <property type="nucleotide sequence ID" value="NZ_BSOC01000002.1"/>
</dbReference>
<protein>
    <recommendedName>
        <fullName evidence="1">DUF6602 domain-containing protein</fullName>
    </recommendedName>
</protein>
<dbReference type="Pfam" id="PF20247">
    <property type="entry name" value="DUF6602"/>
    <property type="match status" value="1"/>
</dbReference>
<feature type="domain" description="DUF6602" evidence="1">
    <location>
        <begin position="31"/>
        <end position="119"/>
    </location>
</feature>
<dbReference type="CDD" id="cd21173">
    <property type="entry name" value="NucC-like"/>
    <property type="match status" value="1"/>
</dbReference>
<dbReference type="Proteomes" id="UP001430193">
    <property type="component" value="Unassembled WGS sequence"/>
</dbReference>
<reference evidence="2" key="1">
    <citation type="submission" date="2020-10" db="EMBL/GenBank/DDBJ databases">
        <title>Phylogeny of dyella-like bacteria.</title>
        <authorList>
            <person name="Fu J."/>
        </authorList>
    </citation>
    <scope>NUCLEOTIDE SEQUENCE</scope>
    <source>
        <strain evidence="2">DHON07</strain>
    </source>
</reference>
<accession>A0ABS2KJA2</accession>
<dbReference type="EMBL" id="JADIKF010000039">
    <property type="protein sequence ID" value="MBM7130999.1"/>
    <property type="molecule type" value="Genomic_DNA"/>
</dbReference>
<comment type="caution">
    <text evidence="2">The sequence shown here is derived from an EMBL/GenBank/DDBJ whole genome shotgun (WGS) entry which is preliminary data.</text>
</comment>
<dbReference type="InterPro" id="IPR046537">
    <property type="entry name" value="DUF6602"/>
</dbReference>
<evidence type="ECO:0000313" key="3">
    <source>
        <dbReference type="Proteomes" id="UP001430193"/>
    </source>
</evidence>
<sequence length="262" mass="29839">MQLKEYYQSLSVECYALKNRVRHFIDRKNWLTDGEWKESVLRSLISRSSPDSVKVGRGFVVSHDWASTQIDILLYDSSHPVLYRDGDLVFISPSACRGVIEVKTSVDATTFAKACDKLADNAQNVRERKGEEIFVGIFSYEASANDLDARKLLELAKSSANGDPLRIINHVSLGRSFFVRYWASEPNEIHGPERRVSSNGSRRRAGKYQSWHLYRLPDMAFGYFIHNALVSMASNLSIEEENVYFPLDGKETRCIDVVSFKP</sequence>
<name>A0ABS2KJA2_9GAMM</name>
<organism evidence="2 3">
    <name type="scientific">Dyella mobilis</name>
    <dbReference type="NCBI Taxonomy" id="1849582"/>
    <lineage>
        <taxon>Bacteria</taxon>
        <taxon>Pseudomonadati</taxon>
        <taxon>Pseudomonadota</taxon>
        <taxon>Gammaproteobacteria</taxon>
        <taxon>Lysobacterales</taxon>
        <taxon>Rhodanobacteraceae</taxon>
        <taxon>Dyella</taxon>
    </lineage>
</organism>
<proteinExistence type="predicted"/>
<evidence type="ECO:0000259" key="1">
    <source>
        <dbReference type="Pfam" id="PF20247"/>
    </source>
</evidence>
<evidence type="ECO:0000313" key="2">
    <source>
        <dbReference type="EMBL" id="MBM7130999.1"/>
    </source>
</evidence>
<keyword evidence="3" id="KW-1185">Reference proteome</keyword>